<dbReference type="RefSeq" id="WP_197987610.1">
    <property type="nucleotide sequence ID" value="NZ_JACYXC010000001.1"/>
</dbReference>
<keyword evidence="1" id="KW-0812">Transmembrane</keyword>
<organism evidence="2 3">
    <name type="scientific">Streptomyces pactum</name>
    <dbReference type="NCBI Taxonomy" id="68249"/>
    <lineage>
        <taxon>Bacteria</taxon>
        <taxon>Bacillati</taxon>
        <taxon>Actinomycetota</taxon>
        <taxon>Actinomycetes</taxon>
        <taxon>Kitasatosporales</taxon>
        <taxon>Streptomycetaceae</taxon>
        <taxon>Streptomyces</taxon>
    </lineage>
</organism>
<dbReference type="Proteomes" id="UP000807371">
    <property type="component" value="Unassembled WGS sequence"/>
</dbReference>
<feature type="transmembrane region" description="Helical" evidence="1">
    <location>
        <begin position="32"/>
        <end position="52"/>
    </location>
</feature>
<comment type="caution">
    <text evidence="2">The sequence shown here is derived from an EMBL/GenBank/DDBJ whole genome shotgun (WGS) entry which is preliminary data.</text>
</comment>
<keyword evidence="3" id="KW-1185">Reference proteome</keyword>
<evidence type="ECO:0000313" key="2">
    <source>
        <dbReference type="EMBL" id="MBH5333846.1"/>
    </source>
</evidence>
<reference evidence="2 3" key="1">
    <citation type="submission" date="2020-09" db="EMBL/GenBank/DDBJ databases">
        <title>Biosynthesis of the nuclear factor of activated T cells inhibitor NFAT-133 and its congeners in Streptomyces pactum.</title>
        <authorList>
            <person name="Zhou W."/>
            <person name="Posri P."/>
            <person name="Abugrain M.E."/>
            <person name="Weisberg A.J."/>
            <person name="Chang J.H."/>
            <person name="Mahmud T."/>
        </authorList>
    </citation>
    <scope>NUCLEOTIDE SEQUENCE [LARGE SCALE GENOMIC DNA]</scope>
    <source>
        <strain evidence="2 3">ATCC 27456</strain>
    </source>
</reference>
<dbReference type="Pfam" id="PF19621">
    <property type="entry name" value="DUF6126"/>
    <property type="match status" value="1"/>
</dbReference>
<keyword evidence="1" id="KW-0472">Membrane</keyword>
<evidence type="ECO:0000256" key="1">
    <source>
        <dbReference type="SAM" id="Phobius"/>
    </source>
</evidence>
<proteinExistence type="predicted"/>
<dbReference type="InterPro" id="IPR046129">
    <property type="entry name" value="DUF6126"/>
</dbReference>
<protein>
    <recommendedName>
        <fullName evidence="4">Small hydrophobic protein</fullName>
    </recommendedName>
</protein>
<evidence type="ECO:0000313" key="3">
    <source>
        <dbReference type="Proteomes" id="UP000807371"/>
    </source>
</evidence>
<dbReference type="EMBL" id="JACYXC010000001">
    <property type="protein sequence ID" value="MBH5333846.1"/>
    <property type="molecule type" value="Genomic_DNA"/>
</dbReference>
<evidence type="ECO:0008006" key="4">
    <source>
        <dbReference type="Google" id="ProtNLM"/>
    </source>
</evidence>
<sequence>MTDSRARGPRPGSVNGGAGTEEYKERAVAVRVFIYVVAGHVFAGFLWLLFYLGSTAK</sequence>
<gene>
    <name evidence="2" type="ORF">IHE55_03110</name>
</gene>
<accession>A0ABS0NF69</accession>
<keyword evidence="1" id="KW-1133">Transmembrane helix</keyword>
<name>A0ABS0NF69_9ACTN</name>